<dbReference type="PANTHER" id="PTHR34386:SF1">
    <property type="entry name" value="GLUTAREDOXIN-LIKE PROTEIN NRDH"/>
    <property type="match status" value="1"/>
</dbReference>
<comment type="similarity">
    <text evidence="2">Belongs to the glutaredoxin family.</text>
</comment>
<evidence type="ECO:0000256" key="1">
    <source>
        <dbReference type="ARBA" id="ARBA00002292"/>
    </source>
</evidence>
<dbReference type="InterPro" id="IPR036249">
    <property type="entry name" value="Thioredoxin-like_sf"/>
</dbReference>
<evidence type="ECO:0000259" key="8">
    <source>
        <dbReference type="Pfam" id="PF00462"/>
    </source>
</evidence>
<reference evidence="9" key="1">
    <citation type="submission" date="2023-11" db="EMBL/GenBank/DDBJ databases">
        <title>Scrofimicrobium hongkongense sp. nov., isolated from a patient with peritonitis.</title>
        <authorList>
            <person name="Lao H.Y."/>
            <person name="Wong A.Y.P."/>
            <person name="Ng T.L."/>
            <person name="Wong R.Y.L."/>
            <person name="Yau M.C.Y."/>
            <person name="Lam J.Y.W."/>
            <person name="Siu G.K.H."/>
        </authorList>
    </citation>
    <scope>NUCLEOTIDE SEQUENCE</scope>
    <source>
        <strain evidence="9">R131</strain>
    </source>
</reference>
<dbReference type="GO" id="GO:0045454">
    <property type="term" value="P:cell redox homeostasis"/>
    <property type="evidence" value="ECO:0007669"/>
    <property type="project" value="InterPro"/>
</dbReference>
<gene>
    <name evidence="9" type="primary">nrdH</name>
    <name evidence="9" type="ORF">SAC06_00545</name>
</gene>
<dbReference type="Gene3D" id="3.40.30.10">
    <property type="entry name" value="Glutaredoxin"/>
    <property type="match status" value="1"/>
</dbReference>
<dbReference type="Pfam" id="PF00462">
    <property type="entry name" value="Glutaredoxin"/>
    <property type="match status" value="1"/>
</dbReference>
<evidence type="ECO:0000256" key="6">
    <source>
        <dbReference type="ARBA" id="ARBA00023157"/>
    </source>
</evidence>
<dbReference type="EMBL" id="CP138335">
    <property type="protein sequence ID" value="XBW08082.1"/>
    <property type="molecule type" value="Genomic_DNA"/>
</dbReference>
<sequence>MNVTVYSKPRCVQCDATYRALDKLGIKYSTVDVTQDADSLQYILGLGYQQAPVVVVGESHWSGFRPDRIKALAEELVGVAN</sequence>
<dbReference type="PROSITE" id="PS51354">
    <property type="entry name" value="GLUTAREDOXIN_2"/>
    <property type="match status" value="1"/>
</dbReference>
<comment type="function">
    <text evidence="1">Electron transport system for the ribonucleotide reductase system NrdEF.</text>
</comment>
<evidence type="ECO:0000313" key="9">
    <source>
        <dbReference type="EMBL" id="XBW08082.1"/>
    </source>
</evidence>
<accession>A0AAU7V9V6</accession>
<keyword evidence="4" id="KW-0813">Transport</keyword>
<dbReference type="InterPro" id="IPR051548">
    <property type="entry name" value="Grx-like_ET"/>
</dbReference>
<dbReference type="AlphaFoldDB" id="A0AAU7V9V6"/>
<evidence type="ECO:0000256" key="4">
    <source>
        <dbReference type="ARBA" id="ARBA00022448"/>
    </source>
</evidence>
<dbReference type="NCBIfam" id="TIGR02194">
    <property type="entry name" value="GlrX_NrdH"/>
    <property type="match status" value="1"/>
</dbReference>
<evidence type="ECO:0000256" key="5">
    <source>
        <dbReference type="ARBA" id="ARBA00022982"/>
    </source>
</evidence>
<keyword evidence="7" id="KW-0676">Redox-active center</keyword>
<dbReference type="InterPro" id="IPR011909">
    <property type="entry name" value="GlrX_NrdH"/>
</dbReference>
<dbReference type="CDD" id="cd02976">
    <property type="entry name" value="NrdH"/>
    <property type="match status" value="1"/>
</dbReference>
<dbReference type="SUPFAM" id="SSF52833">
    <property type="entry name" value="Thioredoxin-like"/>
    <property type="match status" value="1"/>
</dbReference>
<dbReference type="InterPro" id="IPR002109">
    <property type="entry name" value="Glutaredoxin"/>
</dbReference>
<keyword evidence="5" id="KW-0249">Electron transport</keyword>
<dbReference type="RefSeq" id="WP_350258282.1">
    <property type="nucleotide sequence ID" value="NZ_CP138335.1"/>
</dbReference>
<name>A0AAU7V9V6_9ACTO</name>
<dbReference type="PANTHER" id="PTHR34386">
    <property type="entry name" value="GLUTAREDOXIN"/>
    <property type="match status" value="1"/>
</dbReference>
<dbReference type="KEGG" id="sapp:SAC06_00545"/>
<keyword evidence="6" id="KW-1015">Disulfide bond</keyword>
<evidence type="ECO:0000256" key="7">
    <source>
        <dbReference type="ARBA" id="ARBA00023284"/>
    </source>
</evidence>
<organism evidence="9">
    <name type="scientific">Scrofimicrobium appendicitidis</name>
    <dbReference type="NCBI Taxonomy" id="3079930"/>
    <lineage>
        <taxon>Bacteria</taxon>
        <taxon>Bacillati</taxon>
        <taxon>Actinomycetota</taxon>
        <taxon>Actinomycetes</taxon>
        <taxon>Actinomycetales</taxon>
        <taxon>Actinomycetaceae</taxon>
        <taxon>Scrofimicrobium</taxon>
    </lineage>
</organism>
<feature type="domain" description="Glutaredoxin" evidence="8">
    <location>
        <begin position="3"/>
        <end position="61"/>
    </location>
</feature>
<dbReference type="GO" id="GO:0009055">
    <property type="term" value="F:electron transfer activity"/>
    <property type="evidence" value="ECO:0007669"/>
    <property type="project" value="TreeGrafter"/>
</dbReference>
<evidence type="ECO:0000256" key="3">
    <source>
        <dbReference type="ARBA" id="ARBA00017945"/>
    </source>
</evidence>
<evidence type="ECO:0000256" key="2">
    <source>
        <dbReference type="ARBA" id="ARBA00007787"/>
    </source>
</evidence>
<proteinExistence type="inferred from homology"/>
<protein>
    <recommendedName>
        <fullName evidence="3">Glutaredoxin-like protein NrdH</fullName>
    </recommendedName>
</protein>